<dbReference type="Gene3D" id="3.40.50.150">
    <property type="entry name" value="Vaccinia Virus protein VP39"/>
    <property type="match status" value="1"/>
</dbReference>
<dbReference type="AlphaFoldDB" id="A0A2R4CFI1"/>
<dbReference type="GO" id="GO:0032259">
    <property type="term" value="P:methylation"/>
    <property type="evidence" value="ECO:0007669"/>
    <property type="project" value="UniProtKB-KW"/>
</dbReference>
<feature type="domain" description="Methyltransferase regulatory" evidence="1">
    <location>
        <begin position="216"/>
        <end position="299"/>
    </location>
</feature>
<name>A0A2R4CFI1_9BURK</name>
<dbReference type="KEGG" id="masz:C9I28_24200"/>
<dbReference type="GO" id="GO:0008168">
    <property type="term" value="F:methyltransferase activity"/>
    <property type="evidence" value="ECO:0007669"/>
    <property type="project" value="UniProtKB-KW"/>
</dbReference>
<dbReference type="InterPro" id="IPR029063">
    <property type="entry name" value="SAM-dependent_MTases_sf"/>
</dbReference>
<keyword evidence="2" id="KW-0489">Methyltransferase</keyword>
<protein>
    <submittedName>
        <fullName evidence="2">Methyltransferase</fullName>
    </submittedName>
</protein>
<keyword evidence="2" id="KW-0808">Transferase</keyword>
<dbReference type="OrthoDB" id="323463at2"/>
<evidence type="ECO:0000313" key="3">
    <source>
        <dbReference type="Proteomes" id="UP000240505"/>
    </source>
</evidence>
<dbReference type="Proteomes" id="UP000240505">
    <property type="component" value="Chromosome"/>
</dbReference>
<dbReference type="EMBL" id="CP028324">
    <property type="protein sequence ID" value="AVR98393.1"/>
    <property type="molecule type" value="Genomic_DNA"/>
</dbReference>
<reference evidence="2 3" key="1">
    <citation type="submission" date="2018-03" db="EMBL/GenBank/DDBJ databases">
        <title>Massilia armeniaca sp. nov., isolated from desert soil.</title>
        <authorList>
            <person name="Huang H."/>
            <person name="Ren M."/>
        </authorList>
    </citation>
    <scope>NUCLEOTIDE SEQUENCE [LARGE SCALE GENOMIC DNA]</scope>
    <source>
        <strain evidence="2 3">ZMN-3</strain>
    </source>
</reference>
<dbReference type="SUPFAM" id="SSF53335">
    <property type="entry name" value="S-adenosyl-L-methionine-dependent methyltransferases"/>
    <property type="match status" value="1"/>
</dbReference>
<gene>
    <name evidence="2" type="ORF">C9I28_24200</name>
</gene>
<dbReference type="Pfam" id="PF10119">
    <property type="entry name" value="MethyTransf_Reg"/>
    <property type="match status" value="1"/>
</dbReference>
<sequence length="511" mass="55869">MTDWTAGYTADIGYTYGYYGELNPLRARLALAYAGLACPTFENACELGFGQGVSITMHAAAGTVRWFGTDFNPSQAGFAQQLAGQCGVQVDLSDAAFDEFAQRADLPQFDYIGLHGIWSWISHENRAVLVDFLRRRLKVGGVLYISYNTMPGWAAFAPMRHLMNRHAATMSPAGWGSTGKVEQAIDFAEKLLATDPAYVKANPAVPGRLQGIKGLNRQYLAHEYFNRDWHPMHFADVAELLHGAKLQFACSASYLDLIPALNLSPSQQAFLGELNDHGLRESVRDFMVNQQFRRDFWVKGARQLTMLDRAEALRGQRLVLVKRREDVAPSVTGPAGKADLTPAIYSPVLDALADHTPRDIGNLIDTLGPQGLVPLVVTEALMLLCGMGVVAPANDDATVQALRPRTVALNAELCRRGRSSSDIGMLASPLTGGGIPVQRFSQLFLLALQDGANAPGDMARYAWKILDAQGQRLNVEGAVLATPEQNLAQLERHAQAFMEKELPLLRSLYVA</sequence>
<dbReference type="RefSeq" id="WP_107143729.1">
    <property type="nucleotide sequence ID" value="NZ_CP028324.1"/>
</dbReference>
<keyword evidence="3" id="KW-1185">Reference proteome</keyword>
<dbReference type="InterPro" id="IPR018773">
    <property type="entry name" value="MeTrfase_reg_dom_prd"/>
</dbReference>
<accession>A0A2R4CFI1</accession>
<evidence type="ECO:0000259" key="1">
    <source>
        <dbReference type="Pfam" id="PF10119"/>
    </source>
</evidence>
<organism evidence="2 3">
    <name type="scientific">Pseudoduganella armeniaca</name>
    <dbReference type="NCBI Taxonomy" id="2072590"/>
    <lineage>
        <taxon>Bacteria</taxon>
        <taxon>Pseudomonadati</taxon>
        <taxon>Pseudomonadota</taxon>
        <taxon>Betaproteobacteria</taxon>
        <taxon>Burkholderiales</taxon>
        <taxon>Oxalobacteraceae</taxon>
        <taxon>Telluria group</taxon>
        <taxon>Pseudoduganella</taxon>
    </lineage>
</organism>
<dbReference type="CDD" id="cd02440">
    <property type="entry name" value="AdoMet_MTases"/>
    <property type="match status" value="1"/>
</dbReference>
<proteinExistence type="predicted"/>
<evidence type="ECO:0000313" key="2">
    <source>
        <dbReference type="EMBL" id="AVR98393.1"/>
    </source>
</evidence>